<evidence type="ECO:0000313" key="1">
    <source>
        <dbReference type="EMBL" id="GFO41244.1"/>
    </source>
</evidence>
<dbReference type="AlphaFoldDB" id="A0AAV4DAI2"/>
<name>A0AAV4DAI2_9GAST</name>
<comment type="caution">
    <text evidence="1">The sequence shown here is derived from an EMBL/GenBank/DDBJ whole genome shotgun (WGS) entry which is preliminary data.</text>
</comment>
<organism evidence="1 2">
    <name type="scientific">Plakobranchus ocellatus</name>
    <dbReference type="NCBI Taxonomy" id="259542"/>
    <lineage>
        <taxon>Eukaryota</taxon>
        <taxon>Metazoa</taxon>
        <taxon>Spiralia</taxon>
        <taxon>Lophotrochozoa</taxon>
        <taxon>Mollusca</taxon>
        <taxon>Gastropoda</taxon>
        <taxon>Heterobranchia</taxon>
        <taxon>Euthyneura</taxon>
        <taxon>Panpulmonata</taxon>
        <taxon>Sacoglossa</taxon>
        <taxon>Placobranchoidea</taxon>
        <taxon>Plakobranchidae</taxon>
        <taxon>Plakobranchus</taxon>
    </lineage>
</organism>
<gene>
    <name evidence="1" type="ORF">PoB_006774900</name>
</gene>
<reference evidence="1 2" key="1">
    <citation type="journal article" date="2021" name="Elife">
        <title>Chloroplast acquisition without the gene transfer in kleptoplastic sea slugs, Plakobranchus ocellatus.</title>
        <authorList>
            <person name="Maeda T."/>
            <person name="Takahashi S."/>
            <person name="Yoshida T."/>
            <person name="Shimamura S."/>
            <person name="Takaki Y."/>
            <person name="Nagai Y."/>
            <person name="Toyoda A."/>
            <person name="Suzuki Y."/>
            <person name="Arimoto A."/>
            <person name="Ishii H."/>
            <person name="Satoh N."/>
            <person name="Nishiyama T."/>
            <person name="Hasebe M."/>
            <person name="Maruyama T."/>
            <person name="Minagawa J."/>
            <person name="Obokata J."/>
            <person name="Shigenobu S."/>
        </authorList>
    </citation>
    <scope>NUCLEOTIDE SEQUENCE [LARGE SCALE GENOMIC DNA]</scope>
</reference>
<keyword evidence="2" id="KW-1185">Reference proteome</keyword>
<sequence length="158" mass="18116">MFKSTGDWVLTLNQQKSQTAGLQIQLHGTDYESQNMEDIALHYFVTNHGQSKEDSAHSAIATALQSAGNVFLPSQLLTIFALVRANDLYTVEPLQWEDSLDFKTVARELRILDARKDSNAEEIVWSKIMEMGVSKQHFYTIFDSKYMPLFLKRLQKKI</sequence>
<dbReference type="Proteomes" id="UP000735302">
    <property type="component" value="Unassembled WGS sequence"/>
</dbReference>
<proteinExistence type="predicted"/>
<accession>A0AAV4DAI2</accession>
<protein>
    <submittedName>
        <fullName evidence="1">Uncharacterized protein</fullName>
    </submittedName>
</protein>
<dbReference type="EMBL" id="BLXT01007673">
    <property type="protein sequence ID" value="GFO41244.1"/>
    <property type="molecule type" value="Genomic_DNA"/>
</dbReference>
<evidence type="ECO:0000313" key="2">
    <source>
        <dbReference type="Proteomes" id="UP000735302"/>
    </source>
</evidence>